<evidence type="ECO:0000256" key="1">
    <source>
        <dbReference type="SAM" id="Phobius"/>
    </source>
</evidence>
<dbReference type="AlphaFoldDB" id="A0A4U8Q5W6"/>
<keyword evidence="1" id="KW-0812">Transmembrane</keyword>
<keyword evidence="1" id="KW-1133">Transmembrane helix</keyword>
<proteinExistence type="predicted"/>
<evidence type="ECO:0000313" key="2">
    <source>
        <dbReference type="EMBL" id="TLD00211.1"/>
    </source>
</evidence>
<feature type="transmembrane region" description="Helical" evidence="1">
    <location>
        <begin position="77"/>
        <end position="96"/>
    </location>
</feature>
<dbReference type="PANTHER" id="PTHR38468">
    <property type="entry name" value="SLL0939 PROTEIN"/>
    <property type="match status" value="1"/>
</dbReference>
<comment type="caution">
    <text evidence="2">The sequence shown here is derived from an EMBL/GenBank/DDBJ whole genome shotgun (WGS) entry which is preliminary data.</text>
</comment>
<keyword evidence="3" id="KW-1185">Reference proteome</keyword>
<dbReference type="PANTHER" id="PTHR38468:SF1">
    <property type="entry name" value="SLL0939 PROTEIN"/>
    <property type="match status" value="1"/>
</dbReference>
<sequence>MVFLESTLVSIVNLAVLLFEYIGVGVIAYTGIQGIINYIRRKPETRLMLAKGLAMGLEFKLGSEILRTVVVRQISEIVLVAGIIALRAILTFLIHWEIKNEEKEYDLHLSKKEEN</sequence>
<evidence type="ECO:0000313" key="3">
    <source>
        <dbReference type="Proteomes" id="UP000306509"/>
    </source>
</evidence>
<reference evidence="2 3" key="1">
    <citation type="journal article" date="2019" name="Anaerobe">
        <title>Detection of Robinsoniella peoriensis in multiple bone samples of a trauma patient.</title>
        <authorList>
            <person name="Schrottner P."/>
            <person name="Hartwich K."/>
            <person name="Bunk B."/>
            <person name="Schober I."/>
            <person name="Helbig S."/>
            <person name="Rudolph W.W."/>
            <person name="Gunzer F."/>
        </authorList>
    </citation>
    <scope>NUCLEOTIDE SEQUENCE [LARGE SCALE GENOMIC DNA]</scope>
    <source>
        <strain evidence="2 3">DSM 106044</strain>
    </source>
</reference>
<keyword evidence="1" id="KW-0472">Membrane</keyword>
<dbReference type="STRING" id="180332.GCA_000797495_05121"/>
<organism evidence="2 3">
    <name type="scientific">Robinsoniella peoriensis</name>
    <dbReference type="NCBI Taxonomy" id="180332"/>
    <lineage>
        <taxon>Bacteria</taxon>
        <taxon>Bacillati</taxon>
        <taxon>Bacillota</taxon>
        <taxon>Clostridia</taxon>
        <taxon>Lachnospirales</taxon>
        <taxon>Lachnospiraceae</taxon>
        <taxon>Robinsoniella</taxon>
    </lineage>
</organism>
<dbReference type="RefSeq" id="WP_044289523.1">
    <property type="nucleotide sequence ID" value="NZ_CABMJZ010000140.1"/>
</dbReference>
<dbReference type="Pfam" id="PF07784">
    <property type="entry name" value="DUF1622"/>
    <property type="match status" value="1"/>
</dbReference>
<accession>A0A4U8Q5W6</accession>
<gene>
    <name evidence="2" type="ORF">DSM106044_02878</name>
</gene>
<evidence type="ECO:0008006" key="4">
    <source>
        <dbReference type="Google" id="ProtNLM"/>
    </source>
</evidence>
<dbReference type="EMBL" id="QGQD01000057">
    <property type="protein sequence ID" value="TLD00211.1"/>
    <property type="molecule type" value="Genomic_DNA"/>
</dbReference>
<feature type="transmembrane region" description="Helical" evidence="1">
    <location>
        <begin position="12"/>
        <end position="39"/>
    </location>
</feature>
<name>A0A4U8Q5W6_9FIRM</name>
<protein>
    <recommendedName>
        <fullName evidence="4">DUF1622 domain-containing protein</fullName>
    </recommendedName>
</protein>
<dbReference type="InterPro" id="IPR012427">
    <property type="entry name" value="DUF1622"/>
</dbReference>
<dbReference type="Proteomes" id="UP000306509">
    <property type="component" value="Unassembled WGS sequence"/>
</dbReference>
<dbReference type="OrthoDB" id="1654752at2"/>